<name>A0A8D9LC01_PARDI</name>
<dbReference type="Proteomes" id="UP000095455">
    <property type="component" value="Unassembled WGS sequence"/>
</dbReference>
<gene>
    <name evidence="1" type="ORF">ERS852380_03119</name>
</gene>
<dbReference type="EMBL" id="CYYK01000011">
    <property type="protein sequence ID" value="CUO78399.1"/>
    <property type="molecule type" value="Genomic_DNA"/>
</dbReference>
<comment type="caution">
    <text evidence="1">The sequence shown here is derived from an EMBL/GenBank/DDBJ whole genome shotgun (WGS) entry which is preliminary data.</text>
</comment>
<protein>
    <submittedName>
        <fullName evidence="1">Uncharacterized protein</fullName>
    </submittedName>
</protein>
<evidence type="ECO:0000313" key="2">
    <source>
        <dbReference type="Proteomes" id="UP000095455"/>
    </source>
</evidence>
<reference evidence="1 2" key="1">
    <citation type="submission" date="2015-09" db="EMBL/GenBank/DDBJ databases">
        <authorList>
            <consortium name="Pathogen Informatics"/>
        </authorList>
    </citation>
    <scope>NUCLEOTIDE SEQUENCE [LARGE SCALE GENOMIC DNA]</scope>
    <source>
        <strain evidence="1 2">2789STDY5608822</strain>
    </source>
</reference>
<proteinExistence type="predicted"/>
<dbReference type="AlphaFoldDB" id="A0A8D9LC01"/>
<evidence type="ECO:0000313" key="1">
    <source>
        <dbReference type="EMBL" id="CUO78399.1"/>
    </source>
</evidence>
<organism evidence="1 2">
    <name type="scientific">Parabacteroides distasonis</name>
    <dbReference type="NCBI Taxonomy" id="823"/>
    <lineage>
        <taxon>Bacteria</taxon>
        <taxon>Pseudomonadati</taxon>
        <taxon>Bacteroidota</taxon>
        <taxon>Bacteroidia</taxon>
        <taxon>Bacteroidales</taxon>
        <taxon>Tannerellaceae</taxon>
        <taxon>Parabacteroides</taxon>
    </lineage>
</organism>
<sequence>MFHLHVWESVANNLIYSDLIRLFIYLRIVETVVSETAVSELCIIAMRKD</sequence>
<accession>A0A8D9LC01</accession>